<evidence type="ECO:0000313" key="2">
    <source>
        <dbReference type="EMBL" id="QCQ81938.1"/>
    </source>
</evidence>
<reference evidence="2" key="1">
    <citation type="journal article" date="2019" name="Plant Syst. Evol.">
        <title>Analyses of mitochondrial genomes of the genus Ammopiptanthus provide new insights into the evolution of legume plants.</title>
        <authorList>
            <person name="Feng L."/>
            <person name="Li N."/>
            <person name="Yang W."/>
            <person name="Li Y."/>
            <person name="Wang C.-M."/>
            <person name="Tong S.-W."/>
            <person name="He J.-X."/>
        </authorList>
    </citation>
    <scope>NUCLEOTIDE SEQUENCE</scope>
</reference>
<name>A0A4P8PJW1_AMMMO</name>
<geneLocation type="mitochondrion" evidence="2"/>
<organism evidence="2">
    <name type="scientific">Ammopiptanthus mongolicus</name>
    <name type="common">Piptanthus mongolicus</name>
    <dbReference type="NCBI Taxonomy" id="126911"/>
    <lineage>
        <taxon>Eukaryota</taxon>
        <taxon>Viridiplantae</taxon>
        <taxon>Streptophyta</taxon>
        <taxon>Embryophyta</taxon>
        <taxon>Tracheophyta</taxon>
        <taxon>Spermatophyta</taxon>
        <taxon>Magnoliopsida</taxon>
        <taxon>eudicotyledons</taxon>
        <taxon>Gunneridae</taxon>
        <taxon>Pentapetalae</taxon>
        <taxon>rosids</taxon>
        <taxon>fabids</taxon>
        <taxon>Fabales</taxon>
        <taxon>Fabaceae</taxon>
        <taxon>Papilionoideae</taxon>
        <taxon>50 kb inversion clade</taxon>
        <taxon>genistoids sensu lato</taxon>
        <taxon>core genistoids</taxon>
        <taxon>Sophoreae</taxon>
        <taxon>Ammopiptanthus</taxon>
    </lineage>
</organism>
<keyword evidence="1" id="KW-0732">Signal</keyword>
<dbReference type="AlphaFoldDB" id="A0A4P8PJW1"/>
<proteinExistence type="predicted"/>
<gene>
    <name evidence="2" type="primary">orf141</name>
</gene>
<dbReference type="EMBL" id="MG011535">
    <property type="protein sequence ID" value="QCQ81938.1"/>
    <property type="molecule type" value="Genomic_DNA"/>
</dbReference>
<keyword evidence="2" id="KW-0496">Mitochondrion</keyword>
<feature type="signal peptide" evidence="1">
    <location>
        <begin position="1"/>
        <end position="28"/>
    </location>
</feature>
<protein>
    <submittedName>
        <fullName evidence="2">Uncharacterized protein</fullName>
    </submittedName>
</protein>
<sequence>MKQAPLKAYLNLIFLFLSPVLRIHFADSRLNEFPRGQDHDDLWLFEQVQEPQTESKEMSPTEGGKHFEERLVQLLDGQMSTLESKSSTDSTKRTNVPIVMIGNKIPKCIRKKGPLQSMFIRLLFQSQLQQLQLKEEQIISRGDALNGEYVET</sequence>
<feature type="chain" id="PRO_5020867303" evidence="1">
    <location>
        <begin position="29"/>
        <end position="152"/>
    </location>
</feature>
<evidence type="ECO:0000256" key="1">
    <source>
        <dbReference type="SAM" id="SignalP"/>
    </source>
</evidence>
<accession>A0A4P8PJW1</accession>